<sequence length="127" mass="14515">MPPRPPLPRPSLVLRPHYDPFQELQAATLSLLAGCRTTRAPSWRRWPRPTKRLFGGAGIRLWVLSALQTLFLLPLGFLVLPLLYLAVVNPDALCRGLWRLRSDSAFRRLRYTLSPLLELRVRGLLPV</sequence>
<dbReference type="PROSITE" id="PS51257">
    <property type="entry name" value="PROKAR_LIPOPROTEIN"/>
    <property type="match status" value="1"/>
</dbReference>
<keyword evidence="1" id="KW-0472">Membrane</keyword>
<protein>
    <recommendedName>
        <fullName evidence="4">Transmembrane protein 191C</fullName>
    </recommendedName>
</protein>
<dbReference type="PANTHER" id="PTHR38498">
    <property type="entry name" value="TRANSMEMBRANE PROTEIN 191B-RELATED"/>
    <property type="match status" value="1"/>
</dbReference>
<organism evidence="2 3">
    <name type="scientific">Rousettus aegyptiacus</name>
    <name type="common">Egyptian fruit bat</name>
    <name type="synonym">Pteropus aegyptiacus</name>
    <dbReference type="NCBI Taxonomy" id="9407"/>
    <lineage>
        <taxon>Eukaryota</taxon>
        <taxon>Metazoa</taxon>
        <taxon>Chordata</taxon>
        <taxon>Craniata</taxon>
        <taxon>Vertebrata</taxon>
        <taxon>Euteleostomi</taxon>
        <taxon>Mammalia</taxon>
        <taxon>Eutheria</taxon>
        <taxon>Laurasiatheria</taxon>
        <taxon>Chiroptera</taxon>
        <taxon>Yinpterochiroptera</taxon>
        <taxon>Pteropodoidea</taxon>
        <taxon>Pteropodidae</taxon>
        <taxon>Rousettinae</taxon>
        <taxon>Rousettus</taxon>
    </lineage>
</organism>
<reference evidence="2 3" key="1">
    <citation type="journal article" date="2020" name="Nature">
        <title>Six reference-quality genomes reveal evolution of bat adaptations.</title>
        <authorList>
            <person name="Jebb D."/>
            <person name="Huang Z."/>
            <person name="Pippel M."/>
            <person name="Hughes G.M."/>
            <person name="Lavrichenko K."/>
            <person name="Devanna P."/>
            <person name="Winkler S."/>
            <person name="Jermiin L.S."/>
            <person name="Skirmuntt E.C."/>
            <person name="Katzourakis A."/>
            <person name="Burkitt-Gray L."/>
            <person name="Ray D.A."/>
            <person name="Sullivan K.A.M."/>
            <person name="Roscito J.G."/>
            <person name="Kirilenko B.M."/>
            <person name="Davalos L.M."/>
            <person name="Corthals A.P."/>
            <person name="Power M.L."/>
            <person name="Jones G."/>
            <person name="Ransome R.D."/>
            <person name="Dechmann D.K.N."/>
            <person name="Locatelli A.G."/>
            <person name="Puechmaille S.J."/>
            <person name="Fedrigo O."/>
            <person name="Jarvis E.D."/>
            <person name="Hiller M."/>
            <person name="Vernes S.C."/>
            <person name="Myers E.W."/>
            <person name="Teeling E.C."/>
        </authorList>
    </citation>
    <scope>NUCLEOTIDE SEQUENCE [LARGE SCALE GENOMIC DNA]</scope>
    <source>
        <strain evidence="2">MRouAeg1</strain>
        <tissue evidence="2">Muscle</tissue>
    </source>
</reference>
<keyword evidence="3" id="KW-1185">Reference proteome</keyword>
<evidence type="ECO:0000256" key="1">
    <source>
        <dbReference type="SAM" id="Phobius"/>
    </source>
</evidence>
<keyword evidence="1" id="KW-0812">Transmembrane</keyword>
<gene>
    <name evidence="2" type="ORF">HJG63_019437</name>
</gene>
<dbReference type="EMBL" id="JACASE010000005">
    <property type="protein sequence ID" value="KAF6468283.1"/>
    <property type="molecule type" value="Genomic_DNA"/>
</dbReference>
<evidence type="ECO:0000313" key="2">
    <source>
        <dbReference type="EMBL" id="KAF6468283.1"/>
    </source>
</evidence>
<name>A0A7J8H7P0_ROUAE</name>
<comment type="caution">
    <text evidence="2">The sequence shown here is derived from an EMBL/GenBank/DDBJ whole genome shotgun (WGS) entry which is preliminary data.</text>
</comment>
<accession>A0A7J8H7P0</accession>
<evidence type="ECO:0000313" key="3">
    <source>
        <dbReference type="Proteomes" id="UP000593571"/>
    </source>
</evidence>
<keyword evidence="1" id="KW-1133">Transmembrane helix</keyword>
<dbReference type="InterPro" id="IPR028186">
    <property type="entry name" value="TMEM191B/C"/>
</dbReference>
<proteinExistence type="predicted"/>
<dbReference type="AlphaFoldDB" id="A0A7J8H7P0"/>
<dbReference type="Proteomes" id="UP000593571">
    <property type="component" value="Unassembled WGS sequence"/>
</dbReference>
<feature type="transmembrane region" description="Helical" evidence="1">
    <location>
        <begin position="77"/>
        <end position="98"/>
    </location>
</feature>
<evidence type="ECO:0008006" key="4">
    <source>
        <dbReference type="Google" id="ProtNLM"/>
    </source>
</evidence>
<dbReference type="PANTHER" id="PTHR38498:SF1">
    <property type="entry name" value="TRANSMEMBRANE PROTEIN 191B-RELATED"/>
    <property type="match status" value="1"/>
</dbReference>
<dbReference type="Pfam" id="PF15194">
    <property type="entry name" value="TMEM191C"/>
    <property type="match status" value="1"/>
</dbReference>